<sequence>MAIAHISVPARTTHHTTLTLKSQGAATGRAAVTWGPLAVPAVLGHSPALPLPLHSPMVGDKTMQAGASPWERASASVFFPPPVCLRCMVNT</sequence>
<evidence type="ECO:0000313" key="2">
    <source>
        <dbReference type="Proteomes" id="UP000324222"/>
    </source>
</evidence>
<comment type="caution">
    <text evidence="1">The sequence shown here is derived from an EMBL/GenBank/DDBJ whole genome shotgun (WGS) entry which is preliminary data.</text>
</comment>
<dbReference type="AlphaFoldDB" id="A0A5B7FSX1"/>
<reference evidence="1 2" key="1">
    <citation type="submission" date="2019-05" db="EMBL/GenBank/DDBJ databases">
        <title>Another draft genome of Portunus trituberculatus and its Hox gene families provides insights of decapod evolution.</title>
        <authorList>
            <person name="Jeong J.-H."/>
            <person name="Song I."/>
            <person name="Kim S."/>
            <person name="Choi T."/>
            <person name="Kim D."/>
            <person name="Ryu S."/>
            <person name="Kim W."/>
        </authorList>
    </citation>
    <scope>NUCLEOTIDE SEQUENCE [LARGE SCALE GENOMIC DNA]</scope>
    <source>
        <tissue evidence="1">Muscle</tissue>
    </source>
</reference>
<dbReference type="EMBL" id="VSRR010008124">
    <property type="protein sequence ID" value="MPC48133.1"/>
    <property type="molecule type" value="Genomic_DNA"/>
</dbReference>
<proteinExistence type="predicted"/>
<name>A0A5B7FSX1_PORTR</name>
<keyword evidence="2" id="KW-1185">Reference proteome</keyword>
<evidence type="ECO:0000313" key="1">
    <source>
        <dbReference type="EMBL" id="MPC48133.1"/>
    </source>
</evidence>
<dbReference type="Proteomes" id="UP000324222">
    <property type="component" value="Unassembled WGS sequence"/>
</dbReference>
<gene>
    <name evidence="1" type="ORF">E2C01_041900</name>
</gene>
<protein>
    <submittedName>
        <fullName evidence="1">Uncharacterized protein</fullName>
    </submittedName>
</protein>
<accession>A0A5B7FSX1</accession>
<organism evidence="1 2">
    <name type="scientific">Portunus trituberculatus</name>
    <name type="common">Swimming crab</name>
    <name type="synonym">Neptunus trituberculatus</name>
    <dbReference type="NCBI Taxonomy" id="210409"/>
    <lineage>
        <taxon>Eukaryota</taxon>
        <taxon>Metazoa</taxon>
        <taxon>Ecdysozoa</taxon>
        <taxon>Arthropoda</taxon>
        <taxon>Crustacea</taxon>
        <taxon>Multicrustacea</taxon>
        <taxon>Malacostraca</taxon>
        <taxon>Eumalacostraca</taxon>
        <taxon>Eucarida</taxon>
        <taxon>Decapoda</taxon>
        <taxon>Pleocyemata</taxon>
        <taxon>Brachyura</taxon>
        <taxon>Eubrachyura</taxon>
        <taxon>Portunoidea</taxon>
        <taxon>Portunidae</taxon>
        <taxon>Portuninae</taxon>
        <taxon>Portunus</taxon>
    </lineage>
</organism>